<evidence type="ECO:0000313" key="6">
    <source>
        <dbReference type="Proteomes" id="UP000504630"/>
    </source>
</evidence>
<evidence type="ECO:0000259" key="5">
    <source>
        <dbReference type="PROSITE" id="PS50948"/>
    </source>
</evidence>
<accession>A0A6J2QQF9</accession>
<feature type="chain" id="PRO_5027095041" evidence="4">
    <location>
        <begin position="20"/>
        <end position="489"/>
    </location>
</feature>
<dbReference type="PANTHER" id="PTHR33946:SF4">
    <property type="entry name" value="COAGULATION FACTOR XI"/>
    <property type="match status" value="1"/>
</dbReference>
<keyword evidence="2" id="KW-1015">Disulfide bond</keyword>
<dbReference type="GeneID" id="115016019"/>
<dbReference type="PROSITE" id="PS50948">
    <property type="entry name" value="PAN"/>
    <property type="match status" value="3"/>
</dbReference>
<dbReference type="RefSeq" id="XP_029299547.1">
    <property type="nucleotide sequence ID" value="XM_029443687.1"/>
</dbReference>
<dbReference type="KEGG" id="cgob:115016019"/>
<evidence type="ECO:0000256" key="2">
    <source>
        <dbReference type="ARBA" id="ARBA00023157"/>
    </source>
</evidence>
<dbReference type="Pfam" id="PF00024">
    <property type="entry name" value="PAN_1"/>
    <property type="match status" value="3"/>
</dbReference>
<feature type="region of interest" description="Disordered" evidence="3">
    <location>
        <begin position="383"/>
        <end position="471"/>
    </location>
</feature>
<keyword evidence="1" id="KW-0677">Repeat</keyword>
<keyword evidence="6" id="KW-1185">Reference proteome</keyword>
<dbReference type="Gene3D" id="3.50.4.10">
    <property type="entry name" value="Hepatocyte Growth Factor"/>
    <property type="match status" value="4"/>
</dbReference>
<feature type="domain" description="Apple" evidence="5">
    <location>
        <begin position="22"/>
        <end position="105"/>
    </location>
</feature>
<sequence>MKTYLNLVVLLSLCSLSLGQDCSPQLLENMDFPGNDIKLVYSPDTDHCQQLCTQHPSCLFFTFIRADWTKDNRHFYCYLKTTSSGQPNVKLQLQGATSGFSLKACAPEPQLCLPKVYNNVDFPGADYRSLFTADHEECQRACTQDPGCQFFTFYNEFITAEKSRYKCHLKFSWSIPVTPIVKKKTGVVSGFSNKILVTQQSEPACESKVFPNTGTLGNEVMFISAASPGHCQALCSDHPSCTFFSFVSREFSCNLKNNNNEMVTMAKEGTTSGLPSRFCQDDNWVKVDHDGVDFYGSDIRSERVKDADACQRKCNEDLSCQFYSYTNENFFDHLFSGRCYHKRAITMPAPPKVTKLANVVSGFQLRNCVDPVQRISRSGSRLEYSLGKPTEPLGMPGRRPGLGAGLGAGGAAQDTGGAAQETEHWGLDSRGNTGISSVNRDMGVSGIAGTGPDSPVPQDLQCSAPGSPPRDSVHLVMLEDALNLFGRDW</sequence>
<dbReference type="CDD" id="cd01100">
    <property type="entry name" value="APPLE_Factor_XI_like"/>
    <property type="match status" value="3"/>
</dbReference>
<organism evidence="6 7">
    <name type="scientific">Cottoperca gobio</name>
    <name type="common">Frogmouth</name>
    <name type="synonym">Aphritis gobio</name>
    <dbReference type="NCBI Taxonomy" id="56716"/>
    <lineage>
        <taxon>Eukaryota</taxon>
        <taxon>Metazoa</taxon>
        <taxon>Chordata</taxon>
        <taxon>Craniata</taxon>
        <taxon>Vertebrata</taxon>
        <taxon>Euteleostomi</taxon>
        <taxon>Actinopterygii</taxon>
        <taxon>Neopterygii</taxon>
        <taxon>Teleostei</taxon>
        <taxon>Neoteleostei</taxon>
        <taxon>Acanthomorphata</taxon>
        <taxon>Eupercaria</taxon>
        <taxon>Perciformes</taxon>
        <taxon>Notothenioidei</taxon>
        <taxon>Bovichtidae</taxon>
        <taxon>Cottoperca</taxon>
    </lineage>
</organism>
<dbReference type="InParanoid" id="A0A6J2QQF9"/>
<dbReference type="InterPro" id="IPR000177">
    <property type="entry name" value="Apple"/>
</dbReference>
<dbReference type="InterPro" id="IPR003609">
    <property type="entry name" value="Pan_app"/>
</dbReference>
<evidence type="ECO:0000256" key="4">
    <source>
        <dbReference type="SAM" id="SignalP"/>
    </source>
</evidence>
<dbReference type="GO" id="GO:0006508">
    <property type="term" value="P:proteolysis"/>
    <property type="evidence" value="ECO:0007669"/>
    <property type="project" value="InterPro"/>
</dbReference>
<evidence type="ECO:0000313" key="7">
    <source>
        <dbReference type="RefSeq" id="XP_029299547.1"/>
    </source>
</evidence>
<dbReference type="SMART" id="SM00223">
    <property type="entry name" value="APPLE"/>
    <property type="match status" value="4"/>
</dbReference>
<feature type="compositionally biased region" description="Polar residues" evidence="3">
    <location>
        <begin position="430"/>
        <end position="439"/>
    </location>
</feature>
<dbReference type="Proteomes" id="UP000504630">
    <property type="component" value="Chromosome 11"/>
</dbReference>
<feature type="domain" description="Apple" evidence="5">
    <location>
        <begin position="112"/>
        <end position="195"/>
    </location>
</feature>
<feature type="domain" description="Apple" evidence="5">
    <location>
        <begin position="205"/>
        <end position="279"/>
    </location>
</feature>
<dbReference type="OrthoDB" id="9448935at2759"/>
<dbReference type="AlphaFoldDB" id="A0A6J2QQF9"/>
<evidence type="ECO:0000256" key="3">
    <source>
        <dbReference type="SAM" id="MobiDB-lite"/>
    </source>
</evidence>
<proteinExistence type="predicted"/>
<dbReference type="GO" id="GO:0005576">
    <property type="term" value="C:extracellular region"/>
    <property type="evidence" value="ECO:0007669"/>
    <property type="project" value="InterPro"/>
</dbReference>
<dbReference type="Pfam" id="PF14295">
    <property type="entry name" value="PAN_4"/>
    <property type="match status" value="1"/>
</dbReference>
<reference evidence="7" key="1">
    <citation type="submission" date="2025-08" db="UniProtKB">
        <authorList>
            <consortium name="RefSeq"/>
        </authorList>
    </citation>
    <scope>IDENTIFICATION</scope>
</reference>
<evidence type="ECO:0000256" key="1">
    <source>
        <dbReference type="ARBA" id="ARBA00022737"/>
    </source>
</evidence>
<protein>
    <submittedName>
        <fullName evidence="7">Coagulation factor XI-like</fullName>
    </submittedName>
</protein>
<dbReference type="SUPFAM" id="SSF57414">
    <property type="entry name" value="Hairpin loop containing domain-like"/>
    <property type="match status" value="3"/>
</dbReference>
<feature type="compositionally biased region" description="Gly residues" evidence="3">
    <location>
        <begin position="400"/>
        <end position="410"/>
    </location>
</feature>
<dbReference type="PANTHER" id="PTHR33946">
    <property type="match status" value="1"/>
</dbReference>
<keyword evidence="4" id="KW-0732">Signal</keyword>
<name>A0A6J2QQF9_COTGO</name>
<dbReference type="PRINTS" id="PR00005">
    <property type="entry name" value="APPLEDOMAIN"/>
</dbReference>
<gene>
    <name evidence="7" type="primary">LOC115016019</name>
</gene>
<feature type="signal peptide" evidence="4">
    <location>
        <begin position="1"/>
        <end position="19"/>
    </location>
</feature>
<dbReference type="PROSITE" id="PS00495">
    <property type="entry name" value="APPLE"/>
    <property type="match status" value="1"/>
</dbReference>